<keyword evidence="3" id="KW-0732">Signal</keyword>
<comment type="caution">
    <text evidence="5">The sequence shown here is derived from an EMBL/GenBank/DDBJ whole genome shotgun (WGS) entry which is preliminary data.</text>
</comment>
<evidence type="ECO:0000259" key="4">
    <source>
        <dbReference type="Pfam" id="PF13407"/>
    </source>
</evidence>
<gene>
    <name evidence="5" type="ORF">ABT317_04195</name>
</gene>
<dbReference type="Pfam" id="PF13407">
    <property type="entry name" value="Peripla_BP_4"/>
    <property type="match status" value="1"/>
</dbReference>
<name>A0ABV1VWE7_9ACTN</name>
<comment type="similarity">
    <text evidence="2">Belongs to the bacterial solute-binding protein 2 family.</text>
</comment>
<dbReference type="RefSeq" id="WP_158103815.1">
    <property type="nucleotide sequence ID" value="NZ_MUBM01000030.1"/>
</dbReference>
<feature type="domain" description="Periplasmic binding protein" evidence="4">
    <location>
        <begin position="75"/>
        <end position="315"/>
    </location>
</feature>
<dbReference type="Proteomes" id="UP001458415">
    <property type="component" value="Unassembled WGS sequence"/>
</dbReference>
<comment type="subcellular location">
    <subcellularLocation>
        <location evidence="1">Cell envelope</location>
    </subcellularLocation>
</comment>
<protein>
    <submittedName>
        <fullName evidence="5">Substrate-binding domain-containing protein</fullName>
    </submittedName>
</protein>
<proteinExistence type="inferred from homology"/>
<dbReference type="Gene3D" id="3.40.50.2300">
    <property type="match status" value="2"/>
</dbReference>
<dbReference type="PANTHER" id="PTHR46847:SF1">
    <property type="entry name" value="D-ALLOSE-BINDING PERIPLASMIC PROTEIN-RELATED"/>
    <property type="match status" value="1"/>
</dbReference>
<dbReference type="InterPro" id="IPR028082">
    <property type="entry name" value="Peripla_BP_I"/>
</dbReference>
<keyword evidence="6" id="KW-1185">Reference proteome</keyword>
<evidence type="ECO:0000313" key="5">
    <source>
        <dbReference type="EMBL" id="MER6976256.1"/>
    </source>
</evidence>
<organism evidence="5 6">
    <name type="scientific">Streptomyces carpinensis</name>
    <dbReference type="NCBI Taxonomy" id="66369"/>
    <lineage>
        <taxon>Bacteria</taxon>
        <taxon>Bacillati</taxon>
        <taxon>Actinomycetota</taxon>
        <taxon>Actinomycetes</taxon>
        <taxon>Kitasatosporales</taxon>
        <taxon>Streptomycetaceae</taxon>
        <taxon>Streptomyces</taxon>
    </lineage>
</organism>
<accession>A0ABV1VWE7</accession>
<dbReference type="InterPro" id="IPR025997">
    <property type="entry name" value="SBP_2_dom"/>
</dbReference>
<evidence type="ECO:0000256" key="2">
    <source>
        <dbReference type="ARBA" id="ARBA00007639"/>
    </source>
</evidence>
<sequence>MAALAMSLAGCGSSTSTSGVGGTSSQSLTSFQSVVDQATAAPDTWRGPTSTPAPPKHIKLAIVVCSSVVSGCVRQAQGMQQAAHSLGWEVTTYDGKGDPSTQNNAMTQAINGGADAVLLAATDPVSLSASMQLAASKKIPVGTTGLGAEPGRGGAAFDIGPDYARWGTVLGSWIVADSRGTADFLPTMDKEFENQMTIAHAMTAAVKKCTGCKVERTEQFVVNDIGNGLGQRIAGALQRNPSVNYVSGAYDSAAADMVPAINNTGLGNRLKLVSCVGSPQNYGFVKNNEVQRVDMVQDDIYMGYAAVDQIIRLIAERPLWKTPGVTDPRAQYGEGTPDQLITSHNLRDASADWRAPFDYVSKFKALWGVS</sequence>
<dbReference type="PANTHER" id="PTHR46847">
    <property type="entry name" value="D-ALLOSE-BINDING PERIPLASMIC PROTEIN-RELATED"/>
    <property type="match status" value="1"/>
</dbReference>
<evidence type="ECO:0000256" key="3">
    <source>
        <dbReference type="ARBA" id="ARBA00022729"/>
    </source>
</evidence>
<reference evidence="5 6" key="1">
    <citation type="submission" date="2024-06" db="EMBL/GenBank/DDBJ databases">
        <title>The Natural Products Discovery Center: Release of the First 8490 Sequenced Strains for Exploring Actinobacteria Biosynthetic Diversity.</title>
        <authorList>
            <person name="Kalkreuter E."/>
            <person name="Kautsar S.A."/>
            <person name="Yang D."/>
            <person name="Bader C.D."/>
            <person name="Teijaro C.N."/>
            <person name="Fluegel L."/>
            <person name="Davis C.M."/>
            <person name="Simpson J.R."/>
            <person name="Lauterbach L."/>
            <person name="Steele A.D."/>
            <person name="Gui C."/>
            <person name="Meng S."/>
            <person name="Li G."/>
            <person name="Viehrig K."/>
            <person name="Ye F."/>
            <person name="Su P."/>
            <person name="Kiefer A.F."/>
            <person name="Nichols A."/>
            <person name="Cepeda A.J."/>
            <person name="Yan W."/>
            <person name="Fan B."/>
            <person name="Jiang Y."/>
            <person name="Adhikari A."/>
            <person name="Zheng C.-J."/>
            <person name="Schuster L."/>
            <person name="Cowan T.M."/>
            <person name="Smanski M.J."/>
            <person name="Chevrette M.G."/>
            <person name="De Carvalho L.P.S."/>
            <person name="Shen B."/>
        </authorList>
    </citation>
    <scope>NUCLEOTIDE SEQUENCE [LARGE SCALE GENOMIC DNA]</scope>
    <source>
        <strain evidence="5 6">NPDC000634</strain>
    </source>
</reference>
<evidence type="ECO:0000256" key="1">
    <source>
        <dbReference type="ARBA" id="ARBA00004196"/>
    </source>
</evidence>
<dbReference type="SUPFAM" id="SSF53822">
    <property type="entry name" value="Periplasmic binding protein-like I"/>
    <property type="match status" value="1"/>
</dbReference>
<dbReference type="EMBL" id="JBEPCU010000032">
    <property type="protein sequence ID" value="MER6976256.1"/>
    <property type="molecule type" value="Genomic_DNA"/>
</dbReference>
<evidence type="ECO:0000313" key="6">
    <source>
        <dbReference type="Proteomes" id="UP001458415"/>
    </source>
</evidence>